<dbReference type="Pfam" id="PF03992">
    <property type="entry name" value="ABM"/>
    <property type="match status" value="1"/>
</dbReference>
<keyword evidence="2" id="KW-0503">Monooxygenase</keyword>
<reference evidence="2 3" key="1">
    <citation type="submission" date="2021-04" db="EMBL/GenBank/DDBJ databases">
        <title>Metabacillus sp. strain KIGAM252 whole genome sequence.</title>
        <authorList>
            <person name="Seo M.-J."/>
            <person name="Cho E.-S."/>
            <person name="Hwang C.Y."/>
            <person name="Yoon D.J."/>
        </authorList>
    </citation>
    <scope>NUCLEOTIDE SEQUENCE [LARGE SCALE GENOMIC DNA]</scope>
    <source>
        <strain evidence="2 3">KIGAM252</strain>
    </source>
</reference>
<comment type="caution">
    <text evidence="2">The sequence shown here is derived from an EMBL/GenBank/DDBJ whole genome shotgun (WGS) entry which is preliminary data.</text>
</comment>
<feature type="domain" description="ABM" evidence="1">
    <location>
        <begin position="4"/>
        <end position="93"/>
    </location>
</feature>
<dbReference type="PANTHER" id="PTHR33336">
    <property type="entry name" value="QUINOL MONOOXYGENASE YGIN-RELATED"/>
    <property type="match status" value="1"/>
</dbReference>
<protein>
    <submittedName>
        <fullName evidence="2">Antibiotic biosynthesis monooxygenase</fullName>
    </submittedName>
</protein>
<evidence type="ECO:0000313" key="2">
    <source>
        <dbReference type="EMBL" id="MBS2967658.1"/>
    </source>
</evidence>
<dbReference type="EMBL" id="JAGVRK010000001">
    <property type="protein sequence ID" value="MBS2967658.1"/>
    <property type="molecule type" value="Genomic_DNA"/>
</dbReference>
<evidence type="ECO:0000259" key="1">
    <source>
        <dbReference type="PROSITE" id="PS51725"/>
    </source>
</evidence>
<dbReference type="InterPro" id="IPR050744">
    <property type="entry name" value="AI-2_Isomerase_LsrG"/>
</dbReference>
<dbReference type="PROSITE" id="PS51725">
    <property type="entry name" value="ABM"/>
    <property type="match status" value="1"/>
</dbReference>
<dbReference type="InterPro" id="IPR007138">
    <property type="entry name" value="ABM_dom"/>
</dbReference>
<organism evidence="2 3">
    <name type="scientific">Metabacillus flavus</name>
    <dbReference type="NCBI Taxonomy" id="2823519"/>
    <lineage>
        <taxon>Bacteria</taxon>
        <taxon>Bacillati</taxon>
        <taxon>Bacillota</taxon>
        <taxon>Bacilli</taxon>
        <taxon>Bacillales</taxon>
        <taxon>Bacillaceae</taxon>
        <taxon>Metabacillus</taxon>
    </lineage>
</organism>
<dbReference type="InterPro" id="IPR011008">
    <property type="entry name" value="Dimeric_a/b-barrel"/>
</dbReference>
<name>A0ABS5LAQ2_9BACI</name>
<dbReference type="Gene3D" id="3.30.70.100">
    <property type="match status" value="1"/>
</dbReference>
<dbReference type="PANTHER" id="PTHR33336:SF14">
    <property type="entry name" value="ANTIBIOTIC BIOSYNTHESIS MONOOXYGENASE"/>
    <property type="match status" value="1"/>
</dbReference>
<gene>
    <name evidence="2" type="ORF">J9317_02580</name>
</gene>
<keyword evidence="2" id="KW-0560">Oxidoreductase</keyword>
<accession>A0ABS5LAQ2</accession>
<proteinExistence type="predicted"/>
<dbReference type="SUPFAM" id="SSF54909">
    <property type="entry name" value="Dimeric alpha+beta barrel"/>
    <property type="match status" value="1"/>
</dbReference>
<dbReference type="GO" id="GO:0004497">
    <property type="term" value="F:monooxygenase activity"/>
    <property type="evidence" value="ECO:0007669"/>
    <property type="project" value="UniProtKB-KW"/>
</dbReference>
<dbReference type="Proteomes" id="UP000682403">
    <property type="component" value="Unassembled WGS sequence"/>
</dbReference>
<evidence type="ECO:0000313" key="3">
    <source>
        <dbReference type="Proteomes" id="UP000682403"/>
    </source>
</evidence>
<dbReference type="RefSeq" id="WP_211556274.1">
    <property type="nucleotide sequence ID" value="NZ_JAGVRK010000001.1"/>
</dbReference>
<keyword evidence="3" id="KW-1185">Reference proteome</keyword>
<sequence length="101" mass="10979">MDRFGLFGKLMAKEGHGEQLAAILLEASHAMKEVTGCELYVVSAAENEPDAVMVYEVWINQEAHQASLKLEATQNLIKQAKPIIAGMERISTLKPIGGKGL</sequence>